<accession>A0A7C3YTT9</accession>
<dbReference type="AlphaFoldDB" id="A0A7C3YTT9"/>
<protein>
    <submittedName>
        <fullName evidence="1">Uncharacterized protein</fullName>
    </submittedName>
</protein>
<evidence type="ECO:0000313" key="1">
    <source>
        <dbReference type="EMBL" id="HGE99712.1"/>
    </source>
</evidence>
<gene>
    <name evidence="1" type="ORF">ENX07_06580</name>
</gene>
<name>A0A7C3YTT9_UNCW3</name>
<organism evidence="1">
    <name type="scientific">candidate division WOR-3 bacterium</name>
    <dbReference type="NCBI Taxonomy" id="2052148"/>
    <lineage>
        <taxon>Bacteria</taxon>
        <taxon>Bacteria division WOR-3</taxon>
    </lineage>
</organism>
<dbReference type="EMBL" id="DTMQ01000041">
    <property type="protein sequence ID" value="HGE99712.1"/>
    <property type="molecule type" value="Genomic_DNA"/>
</dbReference>
<comment type="caution">
    <text evidence="1">The sequence shown here is derived from an EMBL/GenBank/DDBJ whole genome shotgun (WGS) entry which is preliminary data.</text>
</comment>
<proteinExistence type="predicted"/>
<reference evidence="1" key="1">
    <citation type="journal article" date="2020" name="mSystems">
        <title>Genome- and Community-Level Interaction Insights into Carbon Utilization and Element Cycling Functions of Hydrothermarchaeota in Hydrothermal Sediment.</title>
        <authorList>
            <person name="Zhou Z."/>
            <person name="Liu Y."/>
            <person name="Xu W."/>
            <person name="Pan J."/>
            <person name="Luo Z.H."/>
            <person name="Li M."/>
        </authorList>
    </citation>
    <scope>NUCLEOTIDE SEQUENCE [LARGE SCALE GENOMIC DNA]</scope>
    <source>
        <strain evidence="1">SpSt-906</strain>
    </source>
</reference>
<sequence>MDYWVGEKRLGIKISKRIKSLSIIKPNFQLIPIPTFPQNFSPIPLFRKDNSTDKKFNNELWIKEVVGGD</sequence>